<sequence length="368" mass="41424">MLSHLISVHYITIFLVVLLGIKLHAQGKTRDVELRFYWLTLICCALLVVEDVLETAAAEDPDMRFWRTLLSIMGYVLRPTAAMGPLLVVCPKRLRNWKLWIPWGINLIVNLTAFFSPAAFYFNENYDFVRGPLGYVVFAVSFLYLLMIQSMIWKRFYEGKTAERWILIVCVVGCMLASVVDALYGRVHINEAIMISCVFLFIYLRSHDNYLDPLTNLRNRFAFYDDSEHLVRDISAAASMDMNGLKELNDTNGHAAGDKALVAIGGCLREAVSRNTIAYRVGGDEFAVLFMRQDEGTVKAALAGMKERIEAAGYSVSAGYAMKAAGQGLEEVLQEADREMYKDKTAYYFRSGKDRRGHAGTPGGIRPC</sequence>
<reference evidence="1" key="1">
    <citation type="submission" date="2017-04" db="EMBL/GenBank/DDBJ databases">
        <authorList>
            <person name="Varghese N."/>
            <person name="Submissions S."/>
        </authorList>
    </citation>
    <scope>NUCLEOTIDE SEQUENCE</scope>
    <source>
        <strain evidence="1">WTE2008</strain>
    </source>
</reference>
<dbReference type="Proteomes" id="UP000192328">
    <property type="component" value="Unassembled WGS sequence"/>
</dbReference>
<protein>
    <submittedName>
        <fullName evidence="1">Diguanylate cyclase (GGDEF) domain-containing protein</fullName>
    </submittedName>
</protein>
<proteinExistence type="predicted"/>
<evidence type="ECO:0000313" key="2">
    <source>
        <dbReference type="Proteomes" id="UP000192328"/>
    </source>
</evidence>
<evidence type="ECO:0000313" key="1">
    <source>
        <dbReference type="EMBL" id="SMC58252.1"/>
    </source>
</evidence>
<gene>
    <name evidence="1" type="ORF">SAMN06297397_1536</name>
</gene>
<name>A0AC61PL48_9FIRM</name>
<organism evidence="1 2">
    <name type="scientific">Aristaeella lactis</name>
    <dbReference type="NCBI Taxonomy" id="3046383"/>
    <lineage>
        <taxon>Bacteria</taxon>
        <taxon>Bacillati</taxon>
        <taxon>Bacillota</taxon>
        <taxon>Clostridia</taxon>
        <taxon>Eubacteriales</taxon>
        <taxon>Aristaeellaceae</taxon>
        <taxon>Aristaeella</taxon>
    </lineage>
</organism>
<dbReference type="EMBL" id="FWXZ01000002">
    <property type="protein sequence ID" value="SMC58252.1"/>
    <property type="molecule type" value="Genomic_DNA"/>
</dbReference>
<keyword evidence="2" id="KW-1185">Reference proteome</keyword>
<comment type="caution">
    <text evidence="1">The sequence shown here is derived from an EMBL/GenBank/DDBJ whole genome shotgun (WGS) entry which is preliminary data.</text>
</comment>
<accession>A0AC61PL48</accession>